<sequence>MTGPAVVLIHGAWAGSWVWNPLLQPLTDAGMRPIPVTLPGVGDTLDEPAELDDVVAAVIGQIADVEGPMVIVGHSGGGVVATNVAEALAERVAGVVYVAGMMLPSGGSFVDACDRAGLTAPVGISRYLEYSADGALSTVPAEAAATIFFHEAAPDDAVAGARKMVPQRESARLISPTWTPERFGRLPRCYIEATLDRSVPIQAQRQMQDLVPGATQVTLDTDHAPQLSATAAVASAIIDFVVAVTPQPVR</sequence>
<dbReference type="InterPro" id="IPR029058">
    <property type="entry name" value="AB_hydrolase_fold"/>
</dbReference>
<dbReference type="SUPFAM" id="SSF53474">
    <property type="entry name" value="alpha/beta-Hydrolases"/>
    <property type="match status" value="1"/>
</dbReference>
<dbReference type="Gene3D" id="3.40.50.1820">
    <property type="entry name" value="alpha/beta hydrolase"/>
    <property type="match status" value="1"/>
</dbReference>
<reference evidence="2 3" key="1">
    <citation type="submission" date="2020-01" db="EMBL/GenBank/DDBJ databases">
        <title>Investigation of new actinobacteria for the biodesulphurisation of diesel fuel.</title>
        <authorList>
            <person name="Athi Narayanan S.M."/>
        </authorList>
    </citation>
    <scope>NUCLEOTIDE SEQUENCE [LARGE SCALE GENOMIC DNA]</scope>
    <source>
        <strain evidence="2 3">213E</strain>
    </source>
</reference>
<evidence type="ECO:0000313" key="3">
    <source>
        <dbReference type="Proteomes" id="UP000466307"/>
    </source>
</evidence>
<proteinExistence type="predicted"/>
<keyword evidence="2" id="KW-0378">Hydrolase</keyword>
<name>A0A7K3LS38_9ACTN</name>
<comment type="caution">
    <text evidence="2">The sequence shown here is derived from an EMBL/GenBank/DDBJ whole genome shotgun (WGS) entry which is preliminary data.</text>
</comment>
<evidence type="ECO:0000259" key="1">
    <source>
        <dbReference type="Pfam" id="PF12697"/>
    </source>
</evidence>
<keyword evidence="3" id="KW-1185">Reference proteome</keyword>
<evidence type="ECO:0000313" key="2">
    <source>
        <dbReference type="EMBL" id="NDK91093.1"/>
    </source>
</evidence>
<protein>
    <submittedName>
        <fullName evidence="2">Alpha/beta hydrolase</fullName>
    </submittedName>
</protein>
<dbReference type="EMBL" id="JAADZU010000056">
    <property type="protein sequence ID" value="NDK91093.1"/>
    <property type="molecule type" value="Genomic_DNA"/>
</dbReference>
<dbReference type="Pfam" id="PF12697">
    <property type="entry name" value="Abhydrolase_6"/>
    <property type="match status" value="1"/>
</dbReference>
<dbReference type="PANTHER" id="PTHR37017:SF11">
    <property type="entry name" value="ESTERASE_LIPASE_THIOESTERASE DOMAIN-CONTAINING PROTEIN"/>
    <property type="match status" value="1"/>
</dbReference>
<dbReference type="InterPro" id="IPR052897">
    <property type="entry name" value="Sec-Metab_Biosynth_Hydrolase"/>
</dbReference>
<feature type="domain" description="AB hydrolase-1" evidence="1">
    <location>
        <begin position="6"/>
        <end position="235"/>
    </location>
</feature>
<dbReference type="RefSeq" id="WP_059035496.1">
    <property type="nucleotide sequence ID" value="NZ_JAADZU010000056.1"/>
</dbReference>
<dbReference type="InterPro" id="IPR000073">
    <property type="entry name" value="AB_hydrolase_1"/>
</dbReference>
<dbReference type="GO" id="GO:0016787">
    <property type="term" value="F:hydrolase activity"/>
    <property type="evidence" value="ECO:0007669"/>
    <property type="project" value="UniProtKB-KW"/>
</dbReference>
<dbReference type="AlphaFoldDB" id="A0A7K3LS38"/>
<gene>
    <name evidence="2" type="ORF">GYA93_16105</name>
</gene>
<organism evidence="2 3">
    <name type="scientific">Gordonia desulfuricans</name>
    <dbReference type="NCBI Taxonomy" id="89051"/>
    <lineage>
        <taxon>Bacteria</taxon>
        <taxon>Bacillati</taxon>
        <taxon>Actinomycetota</taxon>
        <taxon>Actinomycetes</taxon>
        <taxon>Mycobacteriales</taxon>
        <taxon>Gordoniaceae</taxon>
        <taxon>Gordonia</taxon>
    </lineage>
</organism>
<dbReference type="PANTHER" id="PTHR37017">
    <property type="entry name" value="AB HYDROLASE-1 DOMAIN-CONTAINING PROTEIN-RELATED"/>
    <property type="match status" value="1"/>
</dbReference>
<accession>A0A7K3LS38</accession>
<dbReference type="Proteomes" id="UP000466307">
    <property type="component" value="Unassembled WGS sequence"/>
</dbReference>